<evidence type="ECO:0000256" key="2">
    <source>
        <dbReference type="ARBA" id="ARBA00022771"/>
    </source>
</evidence>
<dbReference type="PROSITE" id="PS00028">
    <property type="entry name" value="ZINC_FINGER_C2H2_1"/>
    <property type="match status" value="1"/>
</dbReference>
<dbReference type="EMBL" id="CM010717">
    <property type="protein sequence ID" value="RZC56111.1"/>
    <property type="molecule type" value="Genomic_DNA"/>
</dbReference>
<dbReference type="Proteomes" id="UP000316621">
    <property type="component" value="Chromosome 3"/>
</dbReference>
<dbReference type="PROSITE" id="PS50178">
    <property type="entry name" value="ZF_FYVE"/>
    <property type="match status" value="1"/>
</dbReference>
<feature type="domain" description="FYVE-type" evidence="5">
    <location>
        <begin position="250"/>
        <end position="305"/>
    </location>
</feature>
<evidence type="ECO:0000313" key="6">
    <source>
        <dbReference type="EMBL" id="RZC56111.1"/>
    </source>
</evidence>
<evidence type="ECO:0000256" key="3">
    <source>
        <dbReference type="ARBA" id="ARBA00022833"/>
    </source>
</evidence>
<dbReference type="Gramene" id="RZC56111">
    <property type="protein sequence ID" value="RZC56111"/>
    <property type="gene ID" value="C5167_014962"/>
</dbReference>
<gene>
    <name evidence="6" type="ORF">C5167_014962</name>
</gene>
<dbReference type="AlphaFoldDB" id="A0A4Y7J856"/>
<accession>A0A4Y7J856</accession>
<dbReference type="Gene3D" id="3.30.40.10">
    <property type="entry name" value="Zinc/RING finger domain, C3HC4 (zinc finger)"/>
    <property type="match status" value="1"/>
</dbReference>
<dbReference type="GO" id="GO:0008270">
    <property type="term" value="F:zinc ion binding"/>
    <property type="evidence" value="ECO:0007669"/>
    <property type="project" value="UniProtKB-KW"/>
</dbReference>
<keyword evidence="2 4" id="KW-0863">Zinc-finger</keyword>
<dbReference type="Pfam" id="PF01363">
    <property type="entry name" value="FYVE"/>
    <property type="match status" value="1"/>
</dbReference>
<dbReference type="InterPro" id="IPR013087">
    <property type="entry name" value="Znf_C2H2_type"/>
</dbReference>
<keyword evidence="1" id="KW-0479">Metal-binding</keyword>
<evidence type="ECO:0000256" key="4">
    <source>
        <dbReference type="PROSITE-ProRule" id="PRU00091"/>
    </source>
</evidence>
<dbReference type="InterPro" id="IPR000306">
    <property type="entry name" value="Znf_FYVE"/>
</dbReference>
<sequence length="314" mass="34873">MDPTFQSSSSSFSTGSFCKSLRMEKNLSEGDRHRWDKARHPTCDKCGLIFTKDSMWLHHISSCSHKNKKTVIKYVTTPSPAPAAEIKATRPPRAVLSDETKEAIEVMKANKHDFLMKYAQSCDKNLLDGARSKYLAYQSKARKAQPLVDYDESDDSDDNDEFYYKKMIGPVGATKSKSSVEDSDDSDDSDDCYYKKKTFSVSEAMKVKDLGKNSADADTRLQSNTLTVKAPIDQNKDIGGEDSFRSTSPNRASAKCTLCRTVFNVSTQKHRCRICEDVYCDKCANGSKENAQAVDICDGCLAVLGQSDVNESVS</sequence>
<evidence type="ECO:0000313" key="7">
    <source>
        <dbReference type="Proteomes" id="UP000316621"/>
    </source>
</evidence>
<dbReference type="InterPro" id="IPR011011">
    <property type="entry name" value="Znf_FYVE_PHD"/>
</dbReference>
<evidence type="ECO:0000256" key="1">
    <source>
        <dbReference type="ARBA" id="ARBA00022723"/>
    </source>
</evidence>
<name>A0A4Y7J856_PAPSO</name>
<dbReference type="SUPFAM" id="SSF57903">
    <property type="entry name" value="FYVE/PHD zinc finger"/>
    <property type="match status" value="1"/>
</dbReference>
<protein>
    <recommendedName>
        <fullName evidence="5">FYVE-type domain-containing protein</fullName>
    </recommendedName>
</protein>
<keyword evidence="7" id="KW-1185">Reference proteome</keyword>
<dbReference type="SMART" id="SM00064">
    <property type="entry name" value="FYVE"/>
    <property type="match status" value="1"/>
</dbReference>
<keyword evidence="3" id="KW-0862">Zinc</keyword>
<reference evidence="6 7" key="1">
    <citation type="journal article" date="2018" name="Science">
        <title>The opium poppy genome and morphinan production.</title>
        <authorList>
            <person name="Guo L."/>
            <person name="Winzer T."/>
            <person name="Yang X."/>
            <person name="Li Y."/>
            <person name="Ning Z."/>
            <person name="He Z."/>
            <person name="Teodor R."/>
            <person name="Lu Y."/>
            <person name="Bowser T.A."/>
            <person name="Graham I.A."/>
            <person name="Ye K."/>
        </authorList>
    </citation>
    <scope>NUCLEOTIDE SEQUENCE [LARGE SCALE GENOMIC DNA]</scope>
    <source>
        <strain evidence="7">cv. HN1</strain>
        <tissue evidence="6">Leaves</tissue>
    </source>
</reference>
<dbReference type="InterPro" id="IPR017455">
    <property type="entry name" value="Znf_FYVE-rel"/>
</dbReference>
<proteinExistence type="predicted"/>
<organism evidence="6 7">
    <name type="scientific">Papaver somniferum</name>
    <name type="common">Opium poppy</name>
    <dbReference type="NCBI Taxonomy" id="3469"/>
    <lineage>
        <taxon>Eukaryota</taxon>
        <taxon>Viridiplantae</taxon>
        <taxon>Streptophyta</taxon>
        <taxon>Embryophyta</taxon>
        <taxon>Tracheophyta</taxon>
        <taxon>Spermatophyta</taxon>
        <taxon>Magnoliopsida</taxon>
        <taxon>Ranunculales</taxon>
        <taxon>Papaveraceae</taxon>
        <taxon>Papaveroideae</taxon>
        <taxon>Papaver</taxon>
    </lineage>
</organism>
<dbReference type="InterPro" id="IPR013083">
    <property type="entry name" value="Znf_RING/FYVE/PHD"/>
</dbReference>
<dbReference type="STRING" id="3469.A0A4Y7J856"/>
<evidence type="ECO:0000259" key="5">
    <source>
        <dbReference type="PROSITE" id="PS50178"/>
    </source>
</evidence>